<organism evidence="1 2">
    <name type="scientific">Deinococcus radiotolerans</name>
    <dbReference type="NCBI Taxonomy" id="1309407"/>
    <lineage>
        <taxon>Bacteria</taxon>
        <taxon>Thermotogati</taxon>
        <taxon>Deinococcota</taxon>
        <taxon>Deinococci</taxon>
        <taxon>Deinococcales</taxon>
        <taxon>Deinococcaceae</taxon>
        <taxon>Deinococcus</taxon>
    </lineage>
</organism>
<protein>
    <submittedName>
        <fullName evidence="1">Uncharacterized protein</fullName>
    </submittedName>
</protein>
<evidence type="ECO:0000313" key="2">
    <source>
        <dbReference type="Proteomes" id="UP000604341"/>
    </source>
</evidence>
<name>A0ABQ2FHS5_9DEIO</name>
<dbReference type="EMBL" id="BMPE01000002">
    <property type="protein sequence ID" value="GGK98028.1"/>
    <property type="molecule type" value="Genomic_DNA"/>
</dbReference>
<accession>A0ABQ2FHS5</accession>
<comment type="caution">
    <text evidence="1">The sequence shown here is derived from an EMBL/GenBank/DDBJ whole genome shotgun (WGS) entry which is preliminary data.</text>
</comment>
<sequence>MGKTPRRSSFACCALALAIRVRVRRGRARFILVRIADQMTHFVNWSGFRWGSEWGCRGHAAVRLDRMEAQDWMSRLRRGERVTIRQVTNS</sequence>
<dbReference type="Proteomes" id="UP000604341">
    <property type="component" value="Unassembled WGS sequence"/>
</dbReference>
<keyword evidence="2" id="KW-1185">Reference proteome</keyword>
<proteinExistence type="predicted"/>
<evidence type="ECO:0000313" key="1">
    <source>
        <dbReference type="EMBL" id="GGK98028.1"/>
    </source>
</evidence>
<reference evidence="2" key="1">
    <citation type="journal article" date="2019" name="Int. J. Syst. Evol. Microbiol.">
        <title>The Global Catalogue of Microorganisms (GCM) 10K type strain sequencing project: providing services to taxonomists for standard genome sequencing and annotation.</title>
        <authorList>
            <consortium name="The Broad Institute Genomics Platform"/>
            <consortium name="The Broad Institute Genome Sequencing Center for Infectious Disease"/>
            <person name="Wu L."/>
            <person name="Ma J."/>
        </authorList>
    </citation>
    <scope>NUCLEOTIDE SEQUENCE [LARGE SCALE GENOMIC DNA]</scope>
    <source>
        <strain evidence="2">JCM 19173</strain>
    </source>
</reference>
<gene>
    <name evidence="1" type="ORF">GCM10010844_15380</name>
</gene>